<dbReference type="Proteomes" id="UP000631034">
    <property type="component" value="Unassembled WGS sequence"/>
</dbReference>
<dbReference type="AlphaFoldDB" id="A0A8J7CRZ8"/>
<dbReference type="Pfam" id="PF07372">
    <property type="entry name" value="DUF1491"/>
    <property type="match status" value="1"/>
</dbReference>
<organism evidence="1 2">
    <name type="scientific">Phaeovibrio sulfidiphilus</name>
    <dbReference type="NCBI Taxonomy" id="1220600"/>
    <lineage>
        <taxon>Bacteria</taxon>
        <taxon>Pseudomonadati</taxon>
        <taxon>Pseudomonadota</taxon>
        <taxon>Alphaproteobacteria</taxon>
        <taxon>Rhodospirillales</taxon>
        <taxon>Rhodospirillaceae</taxon>
        <taxon>Phaeovibrio</taxon>
    </lineage>
</organism>
<dbReference type="RefSeq" id="WP_192534914.1">
    <property type="nucleotide sequence ID" value="NZ_JACZHT010000008.1"/>
</dbReference>
<comment type="caution">
    <text evidence="1">The sequence shown here is derived from an EMBL/GenBank/DDBJ whole genome shotgun (WGS) entry which is preliminary data.</text>
</comment>
<proteinExistence type="predicted"/>
<dbReference type="EMBL" id="JACZHT010000008">
    <property type="protein sequence ID" value="MBE1237905.1"/>
    <property type="molecule type" value="Genomic_DNA"/>
</dbReference>
<sequence length="112" mass="12341">MDTGRLKTRLFVQALIRRCEAEQKSAFLLKRGDADSGTVCLKLNGLGRGFMVLTPVRDATGAAAWMRVTGPDPVEEPAADACLESQKRMDRDLWILEIETPDLSAPLEDPIL</sequence>
<dbReference type="InterPro" id="IPR009964">
    <property type="entry name" value="DUF1491"/>
</dbReference>
<gene>
    <name evidence="1" type="ORF">IHV25_09645</name>
</gene>
<reference evidence="1" key="1">
    <citation type="submission" date="2020-10" db="EMBL/GenBank/DDBJ databases">
        <title>Genome sequence of the unusual species of purple photosynthetic bacteria, Phaeovibrio sulfidiphilus DSM 23193, type strain.</title>
        <authorList>
            <person name="Kyndt J.A."/>
            <person name="Meyer T.E."/>
        </authorList>
    </citation>
    <scope>NUCLEOTIDE SEQUENCE</scope>
    <source>
        <strain evidence="1">DSM 23193</strain>
    </source>
</reference>
<evidence type="ECO:0000313" key="2">
    <source>
        <dbReference type="Proteomes" id="UP000631034"/>
    </source>
</evidence>
<evidence type="ECO:0000313" key="1">
    <source>
        <dbReference type="EMBL" id="MBE1237905.1"/>
    </source>
</evidence>
<protein>
    <submittedName>
        <fullName evidence="1">DUF1491 family protein</fullName>
    </submittedName>
</protein>
<dbReference type="Gene3D" id="3.40.1530.20">
    <property type="entry name" value="Protein of unknown function (DUF1491)"/>
    <property type="match status" value="1"/>
</dbReference>
<name>A0A8J7CRZ8_9PROT</name>
<keyword evidence="2" id="KW-1185">Reference proteome</keyword>
<accession>A0A8J7CRZ8</accession>